<feature type="region of interest" description="Disordered" evidence="1">
    <location>
        <begin position="1"/>
        <end position="47"/>
    </location>
</feature>
<dbReference type="EMBL" id="JBHMFI010000001">
    <property type="protein sequence ID" value="MFB9073220.1"/>
    <property type="molecule type" value="Genomic_DNA"/>
</dbReference>
<organism evidence="2 3">
    <name type="scientific">Citricoccus parietis</name>
    <dbReference type="NCBI Taxonomy" id="592307"/>
    <lineage>
        <taxon>Bacteria</taxon>
        <taxon>Bacillati</taxon>
        <taxon>Actinomycetota</taxon>
        <taxon>Actinomycetes</taxon>
        <taxon>Micrococcales</taxon>
        <taxon>Micrococcaceae</taxon>
        <taxon>Citricoccus</taxon>
    </lineage>
</organism>
<proteinExistence type="predicted"/>
<name>A0ABV5G2R1_9MICC</name>
<sequence>MVNHCRQSLRRSMSRVAARTPHRDHRGDCGRHQRCTGTTQQGHQESGLAGYRDAAHLLGHGPEQGTDDGGGEVLGAVGVSGGTGEQDQTVAEAGAAAFA</sequence>
<keyword evidence="3" id="KW-1185">Reference proteome</keyword>
<dbReference type="Pfam" id="PF03928">
    <property type="entry name" value="HbpS-like"/>
    <property type="match status" value="1"/>
</dbReference>
<evidence type="ECO:0000256" key="1">
    <source>
        <dbReference type="SAM" id="MobiDB-lite"/>
    </source>
</evidence>
<reference evidence="2 3" key="1">
    <citation type="submission" date="2024-09" db="EMBL/GenBank/DDBJ databases">
        <authorList>
            <person name="Sun Q."/>
            <person name="Mori K."/>
        </authorList>
    </citation>
    <scope>NUCLEOTIDE SEQUENCE [LARGE SCALE GENOMIC DNA]</scope>
    <source>
        <strain evidence="2 3">CCM 7609</strain>
    </source>
</reference>
<dbReference type="Gene3D" id="3.30.450.150">
    <property type="entry name" value="Haem-degrading domain"/>
    <property type="match status" value="1"/>
</dbReference>
<dbReference type="Proteomes" id="UP001589575">
    <property type="component" value="Unassembled WGS sequence"/>
</dbReference>
<evidence type="ECO:0000313" key="2">
    <source>
        <dbReference type="EMBL" id="MFB9073220.1"/>
    </source>
</evidence>
<dbReference type="SUPFAM" id="SSF143744">
    <property type="entry name" value="GlcG-like"/>
    <property type="match status" value="1"/>
</dbReference>
<gene>
    <name evidence="2" type="ORF">ACFFX0_19270</name>
</gene>
<dbReference type="InterPro" id="IPR038084">
    <property type="entry name" value="PduO/GlcC-like_sf"/>
</dbReference>
<feature type="compositionally biased region" description="Polar residues" evidence="1">
    <location>
        <begin position="35"/>
        <end position="44"/>
    </location>
</feature>
<comment type="caution">
    <text evidence="2">The sequence shown here is derived from an EMBL/GenBank/DDBJ whole genome shotgun (WGS) entry which is preliminary data.</text>
</comment>
<dbReference type="InterPro" id="IPR005624">
    <property type="entry name" value="PduO/GlcC-like"/>
</dbReference>
<protein>
    <submittedName>
        <fullName evidence="2">Heme-binding protein</fullName>
    </submittedName>
</protein>
<evidence type="ECO:0000313" key="3">
    <source>
        <dbReference type="Proteomes" id="UP001589575"/>
    </source>
</evidence>
<accession>A0ABV5G2R1</accession>